<organism evidence="6 7">
    <name type="scientific">Prunus persica</name>
    <name type="common">Peach</name>
    <name type="synonym">Amygdalus persica</name>
    <dbReference type="NCBI Taxonomy" id="3760"/>
    <lineage>
        <taxon>Eukaryota</taxon>
        <taxon>Viridiplantae</taxon>
        <taxon>Streptophyta</taxon>
        <taxon>Embryophyta</taxon>
        <taxon>Tracheophyta</taxon>
        <taxon>Spermatophyta</taxon>
        <taxon>Magnoliopsida</taxon>
        <taxon>eudicotyledons</taxon>
        <taxon>Gunneridae</taxon>
        <taxon>Pentapetalae</taxon>
        <taxon>rosids</taxon>
        <taxon>fabids</taxon>
        <taxon>Rosales</taxon>
        <taxon>Rosaceae</taxon>
        <taxon>Amygdaloideae</taxon>
        <taxon>Amygdaleae</taxon>
        <taxon>Prunus</taxon>
    </lineage>
</organism>
<dbReference type="OMA" id="WFEDENC"/>
<dbReference type="Gene3D" id="3.30.430.20">
    <property type="entry name" value="Gnk2 domain, C-X8-C-X2-C motif"/>
    <property type="match status" value="1"/>
</dbReference>
<dbReference type="PROSITE" id="PS51473">
    <property type="entry name" value="GNK2"/>
    <property type="match status" value="1"/>
</dbReference>
<dbReference type="InterPro" id="IPR038408">
    <property type="entry name" value="GNK2_sf"/>
</dbReference>
<proteinExistence type="inferred from homology"/>
<sequence length="148" mass="17046">MQKCPSKAGLQLRKRCPLNQEAKIWTTDCLLKYPNENFFGKIDMDNRVYLINPDFYENTQFLSYARDLFTQLCLKASSGPLYAQGKQKNLNGQTFFGSVEGTKDLSGTHCKSCLDVATNEFLSRVHEIRGGRAIFGNCYIRLKLYRYF</sequence>
<evidence type="ECO:0000256" key="2">
    <source>
        <dbReference type="ARBA" id="ARBA00022525"/>
    </source>
</evidence>
<comment type="similarity">
    <text evidence="5">Belongs to the cysteine-rich repeat secretory protein family.</text>
</comment>
<keyword evidence="4" id="KW-0677">Repeat</keyword>
<accession>M5X8W3</accession>
<keyword evidence="2" id="KW-0964">Secreted</keyword>
<dbReference type="Proteomes" id="UP000006882">
    <property type="component" value="Chromosome G2"/>
</dbReference>
<comment type="subcellular location">
    <subcellularLocation>
        <location evidence="1">Secreted</location>
    </subcellularLocation>
</comment>
<protein>
    <submittedName>
        <fullName evidence="6">Uncharacterized protein</fullName>
    </submittedName>
</protein>
<dbReference type="HOGENOM" id="CLU_000288_35_0_1"/>
<evidence type="ECO:0000256" key="4">
    <source>
        <dbReference type="ARBA" id="ARBA00022737"/>
    </source>
</evidence>
<dbReference type="Gramene" id="ONI20654">
    <property type="protein sequence ID" value="ONI20654"/>
    <property type="gene ID" value="PRUPE_2G027800"/>
</dbReference>
<dbReference type="STRING" id="3760.M5X8W3"/>
<dbReference type="InterPro" id="IPR050581">
    <property type="entry name" value="CRR_secretory_protein"/>
</dbReference>
<gene>
    <name evidence="6" type="ORF">PRUPE_2G027800</name>
</gene>
<evidence type="ECO:0000313" key="7">
    <source>
        <dbReference type="Proteomes" id="UP000006882"/>
    </source>
</evidence>
<evidence type="ECO:0000256" key="5">
    <source>
        <dbReference type="ARBA" id="ARBA00038515"/>
    </source>
</evidence>
<keyword evidence="7" id="KW-1185">Reference proteome</keyword>
<name>M5X8W3_PRUPE</name>
<dbReference type="EMBL" id="CM007652">
    <property type="protein sequence ID" value="ONI20654.1"/>
    <property type="molecule type" value="Genomic_DNA"/>
</dbReference>
<dbReference type="PANTHER" id="PTHR32411:SF43">
    <property type="entry name" value="CYSTEINE-RICH REPEAT SECRETORY PROTEIN 38"/>
    <property type="match status" value="1"/>
</dbReference>
<evidence type="ECO:0000256" key="1">
    <source>
        <dbReference type="ARBA" id="ARBA00004613"/>
    </source>
</evidence>
<evidence type="ECO:0000313" key="6">
    <source>
        <dbReference type="EMBL" id="ONI20654.1"/>
    </source>
</evidence>
<dbReference type="AlphaFoldDB" id="M5X8W3"/>
<evidence type="ECO:0000256" key="3">
    <source>
        <dbReference type="ARBA" id="ARBA00022729"/>
    </source>
</evidence>
<dbReference type="GO" id="GO:0005576">
    <property type="term" value="C:extracellular region"/>
    <property type="evidence" value="ECO:0007669"/>
    <property type="project" value="UniProtKB-SubCell"/>
</dbReference>
<dbReference type="InterPro" id="IPR002902">
    <property type="entry name" value="GNK2"/>
</dbReference>
<dbReference type="CDD" id="cd23509">
    <property type="entry name" value="Gnk2-like"/>
    <property type="match status" value="1"/>
</dbReference>
<keyword evidence="3" id="KW-0732">Signal</keyword>
<dbReference type="PANTHER" id="PTHR32411">
    <property type="entry name" value="CYSTEINE-RICH REPEAT SECRETORY PROTEIN 38-RELATED"/>
    <property type="match status" value="1"/>
</dbReference>
<reference evidence="6 7" key="1">
    <citation type="journal article" date="2013" name="Nat. Genet.">
        <title>The high-quality draft genome of peach (Prunus persica) identifies unique patterns of genetic diversity, domestication and genome evolution.</title>
        <authorList>
            <consortium name="International Peach Genome Initiative"/>
            <person name="Verde I."/>
            <person name="Abbott A.G."/>
            <person name="Scalabrin S."/>
            <person name="Jung S."/>
            <person name="Shu S."/>
            <person name="Marroni F."/>
            <person name="Zhebentyayeva T."/>
            <person name="Dettori M.T."/>
            <person name="Grimwood J."/>
            <person name="Cattonaro F."/>
            <person name="Zuccolo A."/>
            <person name="Rossini L."/>
            <person name="Jenkins J."/>
            <person name="Vendramin E."/>
            <person name="Meisel L.A."/>
            <person name="Decroocq V."/>
            <person name="Sosinski B."/>
            <person name="Prochnik S."/>
            <person name="Mitros T."/>
            <person name="Policriti A."/>
            <person name="Cipriani G."/>
            <person name="Dondini L."/>
            <person name="Ficklin S."/>
            <person name="Goodstein D.M."/>
            <person name="Xuan P."/>
            <person name="Del Fabbro C."/>
            <person name="Aramini V."/>
            <person name="Copetti D."/>
            <person name="Gonzalez S."/>
            <person name="Horner D.S."/>
            <person name="Falchi R."/>
            <person name="Lucas S."/>
            <person name="Mica E."/>
            <person name="Maldonado J."/>
            <person name="Lazzari B."/>
            <person name="Bielenberg D."/>
            <person name="Pirona R."/>
            <person name="Miculan M."/>
            <person name="Barakat A."/>
            <person name="Testolin R."/>
            <person name="Stella A."/>
            <person name="Tartarini S."/>
            <person name="Tonutti P."/>
            <person name="Arus P."/>
            <person name="Orellana A."/>
            <person name="Wells C."/>
            <person name="Main D."/>
            <person name="Vizzotto G."/>
            <person name="Silva H."/>
            <person name="Salamini F."/>
            <person name="Schmutz J."/>
            <person name="Morgante M."/>
            <person name="Rokhsar D.S."/>
        </authorList>
    </citation>
    <scope>NUCLEOTIDE SEQUENCE [LARGE SCALE GENOMIC DNA]</scope>
    <source>
        <strain evidence="7">cv. Nemared</strain>
    </source>
</reference>